<sequence length="458" mass="53822">MPHDLPLLRVYTLGSDEGRMQHNELMDFVTKLSDRVVALETDLMQTKNVYGAAFTKLIKKVKRLEKKDKLSKSRRKLRLVLSDKEVKIAGVSVDDIAAESLVYIRRSAAKTKDKAARLQEEFDEEERKRIARVHKATRSFSEVEWEDIRARVEASEELVQILQTEEREKYNDDDQAKMLVDLINQRKIYFAAQKADAKWNKPMTQVQQRTYMSNYIKHIGNYKLQQLKRISFDEITDLFETTLRRANTFVPMETEIRRGVPELVADSSQAAVTESTEAGGTKRAAEEELGQQSSKKQKFDELSQEELHQLMIIVLEEGMNIEALQTKYPIIDWEVYTENSRMYWKIIRVGNHTEVYQVFEDMLKTFDRDDLLKLWSVVQERFNSTEPTKDKEIEIWVELKRLFEHDADDELWKSQKHIHDITWRLYDTCGVHHVSTKDGMDIYMLVEREYPLSRGVLT</sequence>
<proteinExistence type="predicted"/>
<keyword evidence="3" id="KW-1185">Reference proteome</keyword>
<reference evidence="2" key="1">
    <citation type="journal article" date="2022" name="Int. J. Mol. Sci.">
        <title>Draft Genome of Tanacetum Coccineum: Genomic Comparison of Closely Related Tanacetum-Family Plants.</title>
        <authorList>
            <person name="Yamashiro T."/>
            <person name="Shiraishi A."/>
            <person name="Nakayama K."/>
            <person name="Satake H."/>
        </authorList>
    </citation>
    <scope>NUCLEOTIDE SEQUENCE</scope>
</reference>
<accession>A0ABQ4WPI2</accession>
<gene>
    <name evidence="2" type="ORF">Tco_0627903</name>
</gene>
<reference evidence="2" key="2">
    <citation type="submission" date="2022-01" db="EMBL/GenBank/DDBJ databases">
        <authorList>
            <person name="Yamashiro T."/>
            <person name="Shiraishi A."/>
            <person name="Satake H."/>
            <person name="Nakayama K."/>
        </authorList>
    </citation>
    <scope>NUCLEOTIDE SEQUENCE</scope>
</reference>
<feature type="region of interest" description="Disordered" evidence="1">
    <location>
        <begin position="267"/>
        <end position="297"/>
    </location>
</feature>
<evidence type="ECO:0000256" key="1">
    <source>
        <dbReference type="SAM" id="MobiDB-lite"/>
    </source>
</evidence>
<comment type="caution">
    <text evidence="2">The sequence shown here is derived from an EMBL/GenBank/DDBJ whole genome shotgun (WGS) entry which is preliminary data.</text>
</comment>
<dbReference type="Proteomes" id="UP001151760">
    <property type="component" value="Unassembled WGS sequence"/>
</dbReference>
<organism evidence="2 3">
    <name type="scientific">Tanacetum coccineum</name>
    <dbReference type="NCBI Taxonomy" id="301880"/>
    <lineage>
        <taxon>Eukaryota</taxon>
        <taxon>Viridiplantae</taxon>
        <taxon>Streptophyta</taxon>
        <taxon>Embryophyta</taxon>
        <taxon>Tracheophyta</taxon>
        <taxon>Spermatophyta</taxon>
        <taxon>Magnoliopsida</taxon>
        <taxon>eudicotyledons</taxon>
        <taxon>Gunneridae</taxon>
        <taxon>Pentapetalae</taxon>
        <taxon>asterids</taxon>
        <taxon>campanulids</taxon>
        <taxon>Asterales</taxon>
        <taxon>Asteraceae</taxon>
        <taxon>Asteroideae</taxon>
        <taxon>Anthemideae</taxon>
        <taxon>Anthemidinae</taxon>
        <taxon>Tanacetum</taxon>
    </lineage>
</organism>
<dbReference type="EMBL" id="BQNB010008805">
    <property type="protein sequence ID" value="GJS54541.1"/>
    <property type="molecule type" value="Genomic_DNA"/>
</dbReference>
<evidence type="ECO:0000313" key="3">
    <source>
        <dbReference type="Proteomes" id="UP001151760"/>
    </source>
</evidence>
<protein>
    <submittedName>
        <fullName evidence="2">Uncharacterized protein</fullName>
    </submittedName>
</protein>
<name>A0ABQ4WPI2_9ASTR</name>
<feature type="compositionally biased region" description="Polar residues" evidence="1">
    <location>
        <begin position="267"/>
        <end position="278"/>
    </location>
</feature>
<evidence type="ECO:0000313" key="2">
    <source>
        <dbReference type="EMBL" id="GJS54541.1"/>
    </source>
</evidence>